<dbReference type="FunFam" id="3.80.10.10:FF:000383">
    <property type="entry name" value="Leucine-rich repeat receptor protein kinase EMS1"/>
    <property type="match status" value="1"/>
</dbReference>
<keyword evidence="10" id="KW-0675">Receptor</keyword>
<organism evidence="15">
    <name type="scientific">Fagus sylvatica</name>
    <name type="common">Beechnut</name>
    <dbReference type="NCBI Taxonomy" id="28930"/>
    <lineage>
        <taxon>Eukaryota</taxon>
        <taxon>Viridiplantae</taxon>
        <taxon>Streptophyta</taxon>
        <taxon>Embryophyta</taxon>
        <taxon>Tracheophyta</taxon>
        <taxon>Spermatophyta</taxon>
        <taxon>Magnoliopsida</taxon>
        <taxon>eudicotyledons</taxon>
        <taxon>Gunneridae</taxon>
        <taxon>Pentapetalae</taxon>
        <taxon>rosids</taxon>
        <taxon>fabids</taxon>
        <taxon>Fagales</taxon>
        <taxon>Fagaceae</taxon>
        <taxon>Fagus</taxon>
    </lineage>
</organism>
<evidence type="ECO:0000259" key="14">
    <source>
        <dbReference type="Pfam" id="PF23598"/>
    </source>
</evidence>
<dbReference type="InterPro" id="IPR001611">
    <property type="entry name" value="Leu-rich_rpt"/>
</dbReference>
<feature type="domain" description="Leucine-rich repeat-containing N-terminal plant-type" evidence="13">
    <location>
        <begin position="41"/>
        <end position="79"/>
    </location>
</feature>
<keyword evidence="4" id="KW-0433">Leucine-rich repeat</keyword>
<dbReference type="Pfam" id="PF00560">
    <property type="entry name" value="LRR_1"/>
    <property type="match status" value="3"/>
</dbReference>
<dbReference type="PANTHER" id="PTHR48063">
    <property type="entry name" value="LRR RECEPTOR-LIKE KINASE"/>
    <property type="match status" value="1"/>
</dbReference>
<evidence type="ECO:0000256" key="1">
    <source>
        <dbReference type="ARBA" id="ARBA00004251"/>
    </source>
</evidence>
<keyword evidence="3" id="KW-1003">Cell membrane</keyword>
<keyword evidence="8" id="KW-1133">Transmembrane helix</keyword>
<evidence type="ECO:0000256" key="10">
    <source>
        <dbReference type="ARBA" id="ARBA00023170"/>
    </source>
</evidence>
<evidence type="ECO:0000256" key="6">
    <source>
        <dbReference type="ARBA" id="ARBA00022729"/>
    </source>
</evidence>
<evidence type="ECO:0000256" key="12">
    <source>
        <dbReference type="SAM" id="SignalP"/>
    </source>
</evidence>
<evidence type="ECO:0000256" key="9">
    <source>
        <dbReference type="ARBA" id="ARBA00023136"/>
    </source>
</evidence>
<protein>
    <submittedName>
        <fullName evidence="15">Uncharacterized protein</fullName>
    </submittedName>
</protein>
<feature type="chain" id="PRO_5014951672" evidence="12">
    <location>
        <begin position="26"/>
        <end position="425"/>
    </location>
</feature>
<dbReference type="EMBL" id="OIVN01002174">
    <property type="protein sequence ID" value="SPD01237.1"/>
    <property type="molecule type" value="Genomic_DNA"/>
</dbReference>
<dbReference type="Pfam" id="PF23598">
    <property type="entry name" value="LRR_14"/>
    <property type="match status" value="1"/>
</dbReference>
<dbReference type="SUPFAM" id="SSF52058">
    <property type="entry name" value="L domain-like"/>
    <property type="match status" value="1"/>
</dbReference>
<name>A0A2N9GF97_FAGSY</name>
<keyword evidence="7" id="KW-0677">Repeat</keyword>
<evidence type="ECO:0000256" key="3">
    <source>
        <dbReference type="ARBA" id="ARBA00022475"/>
    </source>
</evidence>
<feature type="domain" description="Disease resistance R13L4/SHOC-2-like LRR" evidence="14">
    <location>
        <begin position="124"/>
        <end position="295"/>
    </location>
</feature>
<reference evidence="15" key="1">
    <citation type="submission" date="2018-02" db="EMBL/GenBank/DDBJ databases">
        <authorList>
            <person name="Cohen D.B."/>
            <person name="Kent A.D."/>
        </authorList>
    </citation>
    <scope>NUCLEOTIDE SEQUENCE</scope>
</reference>
<evidence type="ECO:0000256" key="5">
    <source>
        <dbReference type="ARBA" id="ARBA00022692"/>
    </source>
</evidence>
<proteinExistence type="inferred from homology"/>
<accession>A0A2N9GF97</accession>
<evidence type="ECO:0000259" key="13">
    <source>
        <dbReference type="Pfam" id="PF08263"/>
    </source>
</evidence>
<evidence type="ECO:0000256" key="4">
    <source>
        <dbReference type="ARBA" id="ARBA00022614"/>
    </source>
</evidence>
<dbReference type="InterPro" id="IPR055414">
    <property type="entry name" value="LRR_R13L4/SHOC2-like"/>
</dbReference>
<dbReference type="AlphaFoldDB" id="A0A2N9GF97"/>
<keyword evidence="5" id="KW-0812">Transmembrane</keyword>
<keyword evidence="11" id="KW-0325">Glycoprotein</keyword>
<dbReference type="PANTHER" id="PTHR48063:SF98">
    <property type="entry name" value="LRR RECEPTOR-LIKE SERINE_THREONINE-PROTEIN KINASE FLS2"/>
    <property type="match status" value="1"/>
</dbReference>
<dbReference type="PRINTS" id="PR00019">
    <property type="entry name" value="LEURICHRPT"/>
</dbReference>
<dbReference type="Gene3D" id="3.80.10.10">
    <property type="entry name" value="Ribonuclease Inhibitor"/>
    <property type="match status" value="3"/>
</dbReference>
<evidence type="ECO:0000256" key="2">
    <source>
        <dbReference type="ARBA" id="ARBA00009592"/>
    </source>
</evidence>
<dbReference type="InterPro" id="IPR013210">
    <property type="entry name" value="LRR_N_plant-typ"/>
</dbReference>
<dbReference type="InterPro" id="IPR032675">
    <property type="entry name" value="LRR_dom_sf"/>
</dbReference>
<dbReference type="FunFam" id="3.80.10.10:FF:000041">
    <property type="entry name" value="LRR receptor-like serine/threonine-protein kinase ERECTA"/>
    <property type="match status" value="1"/>
</dbReference>
<keyword evidence="9" id="KW-0472">Membrane</keyword>
<dbReference type="SMART" id="SM00369">
    <property type="entry name" value="LRR_TYP"/>
    <property type="match status" value="4"/>
</dbReference>
<dbReference type="InterPro" id="IPR003591">
    <property type="entry name" value="Leu-rich_rpt_typical-subtyp"/>
</dbReference>
<sequence length="425" mass="47764">METSLRLRVITIILFLQLLTLPTLHTNFCTREPAAEVRCIESERVALLEFKQDLQDPSHRLASWATGDGDCCQWVGVVCHNVTGHVQELHLRTFFPVYDDVFMSGDEWEAQLEAYERSIFGGKINPSLLDLKNLIYLDLSYNNFNGTQIPKFLCSMERLRYLNLSRAGFGGVIPHQLGNLSNLIYLDLSHNNFNGTQIPKFLGSMERLRYLNLSNAGFGGVIPHQLGNLSNLHYLKLGGLHNNFYDLYVINLQWLSGLPLLQHLDMSGVNLSQASDWLPDINKLPSLLELRMSGCYLSGSTPSTPSINFSSLATLDLSENHFQNDLIPIFVFGLRNLVYLDLSACGFQGPIPVHLQNLTSLRHLDLSFNGLNSSIPNWLYSFSHLEFLNLQFNNLQGTISSSIGNLTSAISIRLSFNHELGGKMD</sequence>
<feature type="signal peptide" evidence="12">
    <location>
        <begin position="1"/>
        <end position="25"/>
    </location>
</feature>
<keyword evidence="6 12" id="KW-0732">Signal</keyword>
<dbReference type="InterPro" id="IPR046956">
    <property type="entry name" value="RLP23-like"/>
</dbReference>
<comment type="similarity">
    <text evidence="2">Belongs to the RLP family.</text>
</comment>
<evidence type="ECO:0000313" key="15">
    <source>
        <dbReference type="EMBL" id="SPD01237.1"/>
    </source>
</evidence>
<comment type="subcellular location">
    <subcellularLocation>
        <location evidence="1">Cell membrane</location>
        <topology evidence="1">Single-pass type I membrane protein</topology>
    </subcellularLocation>
</comment>
<evidence type="ECO:0000256" key="11">
    <source>
        <dbReference type="ARBA" id="ARBA00023180"/>
    </source>
</evidence>
<dbReference type="Pfam" id="PF08263">
    <property type="entry name" value="LRRNT_2"/>
    <property type="match status" value="1"/>
</dbReference>
<dbReference type="GO" id="GO:0005886">
    <property type="term" value="C:plasma membrane"/>
    <property type="evidence" value="ECO:0007669"/>
    <property type="project" value="UniProtKB-SubCell"/>
</dbReference>
<evidence type="ECO:0000256" key="8">
    <source>
        <dbReference type="ARBA" id="ARBA00022989"/>
    </source>
</evidence>
<gene>
    <name evidence="15" type="ORF">FSB_LOCUS29119</name>
</gene>
<evidence type="ECO:0000256" key="7">
    <source>
        <dbReference type="ARBA" id="ARBA00022737"/>
    </source>
</evidence>